<dbReference type="EMBL" id="VRSV01000001">
    <property type="protein sequence ID" value="TXK13357.1"/>
    <property type="molecule type" value="Genomic_DNA"/>
</dbReference>
<keyword evidence="1" id="KW-0812">Transmembrane</keyword>
<feature type="transmembrane region" description="Helical" evidence="1">
    <location>
        <begin position="226"/>
        <end position="249"/>
    </location>
</feature>
<dbReference type="PANTHER" id="PTHR36435:SF1">
    <property type="entry name" value="CAAX AMINO TERMINAL PROTEASE FAMILY PROTEIN"/>
    <property type="match status" value="1"/>
</dbReference>
<gene>
    <name evidence="3" type="ORF">FVP77_08110</name>
</gene>
<dbReference type="Proteomes" id="UP000321034">
    <property type="component" value="Unassembled WGS sequence"/>
</dbReference>
<reference evidence="3 4" key="1">
    <citation type="submission" date="2019-08" db="EMBL/GenBank/DDBJ databases">
        <authorList>
            <person name="Dong K."/>
        </authorList>
    </citation>
    <scope>NUCLEOTIDE SEQUENCE [LARGE SCALE GENOMIC DNA]</scope>
    <source>
        <strain evidence="3 4">JCM14558</strain>
    </source>
</reference>
<dbReference type="OrthoDB" id="2222521at2"/>
<keyword evidence="3" id="KW-0645">Protease</keyword>
<dbReference type="InterPro" id="IPR052710">
    <property type="entry name" value="CAAX_protease"/>
</dbReference>
<accession>A0A5C8I2W6</accession>
<dbReference type="InterPro" id="IPR003675">
    <property type="entry name" value="Rce1/LyrA-like_dom"/>
</dbReference>
<feature type="domain" description="CAAX prenyl protease 2/Lysostaphin resistance protein A-like" evidence="2">
    <location>
        <begin position="117"/>
        <end position="213"/>
    </location>
</feature>
<dbReference type="Pfam" id="PF02517">
    <property type="entry name" value="Rce1-like"/>
    <property type="match status" value="1"/>
</dbReference>
<dbReference type="RefSeq" id="WP_147894015.1">
    <property type="nucleotide sequence ID" value="NZ_BAAANR010000001.1"/>
</dbReference>
<dbReference type="AlphaFoldDB" id="A0A5C8I2W6"/>
<feature type="transmembrane region" description="Helical" evidence="1">
    <location>
        <begin position="150"/>
        <end position="170"/>
    </location>
</feature>
<feature type="transmembrane region" description="Helical" evidence="1">
    <location>
        <begin position="15"/>
        <end position="32"/>
    </location>
</feature>
<evidence type="ECO:0000313" key="4">
    <source>
        <dbReference type="Proteomes" id="UP000321034"/>
    </source>
</evidence>
<dbReference type="GO" id="GO:0006508">
    <property type="term" value="P:proteolysis"/>
    <property type="evidence" value="ECO:0007669"/>
    <property type="project" value="UniProtKB-KW"/>
</dbReference>
<keyword evidence="4" id="KW-1185">Reference proteome</keyword>
<dbReference type="GO" id="GO:0080120">
    <property type="term" value="P:CAAX-box protein maturation"/>
    <property type="evidence" value="ECO:0007669"/>
    <property type="project" value="UniProtKB-ARBA"/>
</dbReference>
<keyword evidence="3" id="KW-0482">Metalloprotease</keyword>
<evidence type="ECO:0000313" key="3">
    <source>
        <dbReference type="EMBL" id="TXK13357.1"/>
    </source>
</evidence>
<keyword evidence="1" id="KW-1133">Transmembrane helix</keyword>
<sequence length="264" mass="28243">MTLHTSGQYRVHPRVWIGLVIYLAYIAVVFGVQQATGIPYTDLGDSGSNLFLGAGLSLIVGAVLLAITTTLLGWWRPALRDRHRAAHRWPIIAPVIMAVALVANLASTDWGSYDAAFFAASVVLLLVGFTEELTTRGLLLVGLRSRLSEAWVWFLTSALFGLMHLVNAFSGQDSVSTLRQVVFAFGAGTIFYILRRVTGSLLSAMVLHGLWDFSTFGVGHGTPGPLAALSGVLEVAAIVIALVAVAFVIRGADERILRAPTLGT</sequence>
<dbReference type="GO" id="GO:0008237">
    <property type="term" value="F:metallopeptidase activity"/>
    <property type="evidence" value="ECO:0007669"/>
    <property type="project" value="UniProtKB-KW"/>
</dbReference>
<dbReference type="PANTHER" id="PTHR36435">
    <property type="entry name" value="SLR1288 PROTEIN"/>
    <property type="match status" value="1"/>
</dbReference>
<feature type="transmembrane region" description="Helical" evidence="1">
    <location>
        <begin position="87"/>
        <end position="106"/>
    </location>
</feature>
<proteinExistence type="predicted"/>
<dbReference type="GO" id="GO:0004175">
    <property type="term" value="F:endopeptidase activity"/>
    <property type="evidence" value="ECO:0007669"/>
    <property type="project" value="UniProtKB-ARBA"/>
</dbReference>
<name>A0A5C8I2W6_9MICO</name>
<protein>
    <submittedName>
        <fullName evidence="3">CPBP family intramembrane metalloprotease</fullName>
    </submittedName>
</protein>
<keyword evidence="3" id="KW-0378">Hydrolase</keyword>
<feature type="transmembrane region" description="Helical" evidence="1">
    <location>
        <begin position="52"/>
        <end position="75"/>
    </location>
</feature>
<comment type="caution">
    <text evidence="3">The sequence shown here is derived from an EMBL/GenBank/DDBJ whole genome shotgun (WGS) entry which is preliminary data.</text>
</comment>
<evidence type="ECO:0000259" key="2">
    <source>
        <dbReference type="Pfam" id="PF02517"/>
    </source>
</evidence>
<organism evidence="3 4">
    <name type="scientific">Microbacterium hatanonis</name>
    <dbReference type="NCBI Taxonomy" id="404366"/>
    <lineage>
        <taxon>Bacteria</taxon>
        <taxon>Bacillati</taxon>
        <taxon>Actinomycetota</taxon>
        <taxon>Actinomycetes</taxon>
        <taxon>Micrococcales</taxon>
        <taxon>Microbacteriaceae</taxon>
        <taxon>Microbacterium</taxon>
    </lineage>
</organism>
<keyword evidence="1" id="KW-0472">Membrane</keyword>
<evidence type="ECO:0000256" key="1">
    <source>
        <dbReference type="SAM" id="Phobius"/>
    </source>
</evidence>